<dbReference type="GO" id="GO:0003723">
    <property type="term" value="F:RNA binding"/>
    <property type="evidence" value="ECO:0007669"/>
    <property type="project" value="InterPro"/>
</dbReference>
<proteinExistence type="inferred from homology"/>
<dbReference type="GO" id="GO:0140098">
    <property type="term" value="F:catalytic activity, acting on RNA"/>
    <property type="evidence" value="ECO:0007669"/>
    <property type="project" value="UniProtKB-ARBA"/>
</dbReference>
<dbReference type="Gene3D" id="3.30.70.580">
    <property type="entry name" value="Pseudouridine synthase I, catalytic domain, N-terminal subdomain"/>
    <property type="match status" value="1"/>
</dbReference>
<dbReference type="NCBIfam" id="TIGR00093">
    <property type="entry name" value="pseudouridine synthase"/>
    <property type="match status" value="1"/>
</dbReference>
<dbReference type="Pfam" id="PF00849">
    <property type="entry name" value="PseudoU_synth_2"/>
    <property type="match status" value="1"/>
</dbReference>
<protein>
    <recommendedName>
        <fullName evidence="3">Pseudouridine synthase</fullName>
        <ecNumber evidence="3">5.4.99.-</ecNumber>
    </recommendedName>
</protein>
<dbReference type="InterPro" id="IPR006145">
    <property type="entry name" value="PsdUridine_synth_RsuA/RluA"/>
</dbReference>
<evidence type="ECO:0000313" key="6">
    <source>
        <dbReference type="Proteomes" id="UP000177905"/>
    </source>
</evidence>
<evidence type="ECO:0000256" key="1">
    <source>
        <dbReference type="ARBA" id="ARBA00008348"/>
    </source>
</evidence>
<evidence type="ECO:0000259" key="4">
    <source>
        <dbReference type="Pfam" id="PF00849"/>
    </source>
</evidence>
<sequence length="209" mass="23698">MQKPGKIYLVFNKPYGVLCQFTDEMGRRTLKDYIKIPGVYPVGRLDIDSEGLLFLTNDGDVNSLLSNPRNKVYKTYLAQVEGVPTDEMLGTLRKGVVIKGEKTLPAKVKILRNDPKLWEREKPVRFRETIPTSWIEIQICEGKNHQVKRMTSAVGFPCLRLIRTGIGQFFLGTLMPGRYTAIKKPVKILAVGHDLLAHSPNTKNNKKIF</sequence>
<evidence type="ECO:0000313" key="5">
    <source>
        <dbReference type="EMBL" id="OGC14018.1"/>
    </source>
</evidence>
<organism evidence="5 6">
    <name type="scientific">candidate division WOR-1 bacterium RIFOXYB2_FULL_36_35</name>
    <dbReference type="NCBI Taxonomy" id="1802578"/>
    <lineage>
        <taxon>Bacteria</taxon>
        <taxon>Bacillati</taxon>
        <taxon>Saganbacteria</taxon>
    </lineage>
</organism>
<dbReference type="InterPro" id="IPR000748">
    <property type="entry name" value="PsdUridine_synth_RsuA/RluB/E/F"/>
</dbReference>
<dbReference type="InterPro" id="IPR020103">
    <property type="entry name" value="PsdUridine_synth_cat_dom_sf"/>
</dbReference>
<feature type="domain" description="Pseudouridine synthase RsuA/RluA-like" evidence="4">
    <location>
        <begin position="8"/>
        <end position="153"/>
    </location>
</feature>
<keyword evidence="2 3" id="KW-0413">Isomerase</keyword>
<dbReference type="PROSITE" id="PS01149">
    <property type="entry name" value="PSI_RSU"/>
    <property type="match status" value="1"/>
</dbReference>
<dbReference type="InterPro" id="IPR018496">
    <property type="entry name" value="PsdUridine_synth_RsuA/RluB_CS"/>
</dbReference>
<dbReference type="InterPro" id="IPR020094">
    <property type="entry name" value="TruA/RsuA/RluB/E/F_N"/>
</dbReference>
<comment type="similarity">
    <text evidence="1 3">Belongs to the pseudouridine synthase RsuA family.</text>
</comment>
<dbReference type="Gene3D" id="3.30.70.1560">
    <property type="entry name" value="Alpha-L RNA-binding motif"/>
    <property type="match status" value="1"/>
</dbReference>
<dbReference type="InterPro" id="IPR050343">
    <property type="entry name" value="RsuA_PseudoU_synthase"/>
</dbReference>
<dbReference type="EC" id="5.4.99.-" evidence="3"/>
<comment type="caution">
    <text evidence="5">The sequence shown here is derived from an EMBL/GenBank/DDBJ whole genome shotgun (WGS) entry which is preliminary data.</text>
</comment>
<gene>
    <name evidence="5" type="ORF">A2290_02380</name>
</gene>
<dbReference type="EMBL" id="MEUA01000044">
    <property type="protein sequence ID" value="OGC14018.1"/>
    <property type="molecule type" value="Genomic_DNA"/>
</dbReference>
<reference evidence="5 6" key="1">
    <citation type="journal article" date="2016" name="Nat. Commun.">
        <title>Thousands of microbial genomes shed light on interconnected biogeochemical processes in an aquifer system.</title>
        <authorList>
            <person name="Anantharaman K."/>
            <person name="Brown C.T."/>
            <person name="Hug L.A."/>
            <person name="Sharon I."/>
            <person name="Castelle C.J."/>
            <person name="Probst A.J."/>
            <person name="Thomas B.C."/>
            <person name="Singh A."/>
            <person name="Wilkins M.J."/>
            <person name="Karaoz U."/>
            <person name="Brodie E.L."/>
            <person name="Williams K.H."/>
            <person name="Hubbard S.S."/>
            <person name="Banfield J.F."/>
        </authorList>
    </citation>
    <scope>NUCLEOTIDE SEQUENCE [LARGE SCALE GENOMIC DNA]</scope>
</reference>
<dbReference type="GO" id="GO:0009982">
    <property type="term" value="F:pseudouridine synthase activity"/>
    <property type="evidence" value="ECO:0007669"/>
    <property type="project" value="InterPro"/>
</dbReference>
<dbReference type="GO" id="GO:0001522">
    <property type="term" value="P:pseudouridine synthesis"/>
    <property type="evidence" value="ECO:0007669"/>
    <property type="project" value="InterPro"/>
</dbReference>
<name>A0A1F4S0R4_UNCSA</name>
<dbReference type="PANTHER" id="PTHR47683">
    <property type="entry name" value="PSEUDOURIDINE SYNTHASE FAMILY PROTEIN-RELATED"/>
    <property type="match status" value="1"/>
</dbReference>
<dbReference type="PANTHER" id="PTHR47683:SF2">
    <property type="entry name" value="RNA-BINDING S4 DOMAIN-CONTAINING PROTEIN"/>
    <property type="match status" value="1"/>
</dbReference>
<dbReference type="SUPFAM" id="SSF55120">
    <property type="entry name" value="Pseudouridine synthase"/>
    <property type="match status" value="1"/>
</dbReference>
<evidence type="ECO:0000256" key="3">
    <source>
        <dbReference type="RuleBase" id="RU003887"/>
    </source>
</evidence>
<dbReference type="InterPro" id="IPR042092">
    <property type="entry name" value="PsdUridine_s_RsuA/RluB/E/F_cat"/>
</dbReference>
<evidence type="ECO:0000256" key="2">
    <source>
        <dbReference type="ARBA" id="ARBA00023235"/>
    </source>
</evidence>
<accession>A0A1F4S0R4</accession>
<dbReference type="Proteomes" id="UP000177905">
    <property type="component" value="Unassembled WGS sequence"/>
</dbReference>
<dbReference type="AlphaFoldDB" id="A0A1F4S0R4"/>
<dbReference type="GO" id="GO:0006364">
    <property type="term" value="P:rRNA processing"/>
    <property type="evidence" value="ECO:0007669"/>
    <property type="project" value="UniProtKB-ARBA"/>
</dbReference>